<feature type="compositionally biased region" description="Basic and acidic residues" evidence="1">
    <location>
        <begin position="150"/>
        <end position="160"/>
    </location>
</feature>
<sequence>MLQIHTLPVYSHNSVPLHPHLGHPGKRLRGGRGLPEPQPGLVLPHGRRSHRHPFFNFLLRFKYINDAHNTSYSCECCLSRHPARTKPERKAPHDQESQFSRGSANGRSSLPPATIRVDSERVVMGEQGAGSKLPPLPGGRRNSRSSDSGMDSRDMSRDSTLDESALASGLASGPLPLSAEMIRRHDRRWHSKKRLEDRQHRRPAFSSTTSLSSTDSQSSAELAPRVHTPTNLKRVHYNIPKEPPAHSGDGAHSAPQPASYEDVLAAGKDGEACTVAPMISFSIKLQGVELSRASTNSRDTATIDNIKLASAAVRKWQRAARRLSRQSLGEVAEVAEAEKNEKKKKSKEKKKKKKKEKKKGETPKELTQVLIQHSLKPSPLPKLKSCNISLVHSTFTFRPQSISKLYFIHESLNPLLTLPYIVSLS</sequence>
<reference evidence="2 3" key="1">
    <citation type="submission" date="2024-02" db="EMBL/GenBank/DDBJ databases">
        <title>Chromosome-scale genome assembly of the rough periwinkle Littorina saxatilis.</title>
        <authorList>
            <person name="De Jode A."/>
            <person name="Faria R."/>
            <person name="Formenti G."/>
            <person name="Sims Y."/>
            <person name="Smith T.P."/>
            <person name="Tracey A."/>
            <person name="Wood J.M.D."/>
            <person name="Zagrodzka Z.B."/>
            <person name="Johannesson K."/>
            <person name="Butlin R.K."/>
            <person name="Leder E.H."/>
        </authorList>
    </citation>
    <scope>NUCLEOTIDE SEQUENCE [LARGE SCALE GENOMIC DNA]</scope>
    <source>
        <strain evidence="2">Snail1</strain>
        <tissue evidence="2">Muscle</tissue>
    </source>
</reference>
<dbReference type="Proteomes" id="UP001374579">
    <property type="component" value="Unassembled WGS sequence"/>
</dbReference>
<feature type="compositionally biased region" description="Low complexity" evidence="1">
    <location>
        <begin position="206"/>
        <end position="219"/>
    </location>
</feature>
<evidence type="ECO:0000313" key="2">
    <source>
        <dbReference type="EMBL" id="KAK7113094.1"/>
    </source>
</evidence>
<dbReference type="EMBL" id="JBAMIC010000002">
    <property type="protein sequence ID" value="KAK7113094.1"/>
    <property type="molecule type" value="Genomic_DNA"/>
</dbReference>
<feature type="compositionally biased region" description="Basic residues" evidence="1">
    <location>
        <begin position="20"/>
        <end position="30"/>
    </location>
</feature>
<feature type="region of interest" description="Disordered" evidence="1">
    <location>
        <begin position="335"/>
        <end position="365"/>
    </location>
</feature>
<feature type="compositionally biased region" description="Polar residues" evidence="1">
    <location>
        <begin position="97"/>
        <end position="108"/>
    </location>
</feature>
<accession>A0AAN9BXV9</accession>
<feature type="compositionally biased region" description="Basic residues" evidence="1">
    <location>
        <begin position="184"/>
        <end position="193"/>
    </location>
</feature>
<protein>
    <submittedName>
        <fullName evidence="2">Uncharacterized protein</fullName>
    </submittedName>
</protein>
<dbReference type="AlphaFoldDB" id="A0AAN9BXV9"/>
<keyword evidence="3" id="KW-1185">Reference proteome</keyword>
<gene>
    <name evidence="2" type="ORF">V1264_012445</name>
</gene>
<feature type="compositionally biased region" description="Basic residues" evidence="1">
    <location>
        <begin position="342"/>
        <end position="357"/>
    </location>
</feature>
<feature type="region of interest" description="Disordered" evidence="1">
    <location>
        <begin position="17"/>
        <end position="47"/>
    </location>
</feature>
<organism evidence="2 3">
    <name type="scientific">Littorina saxatilis</name>
    <dbReference type="NCBI Taxonomy" id="31220"/>
    <lineage>
        <taxon>Eukaryota</taxon>
        <taxon>Metazoa</taxon>
        <taxon>Spiralia</taxon>
        <taxon>Lophotrochozoa</taxon>
        <taxon>Mollusca</taxon>
        <taxon>Gastropoda</taxon>
        <taxon>Caenogastropoda</taxon>
        <taxon>Littorinimorpha</taxon>
        <taxon>Littorinoidea</taxon>
        <taxon>Littorinidae</taxon>
        <taxon>Littorina</taxon>
    </lineage>
</organism>
<name>A0AAN9BXV9_9CAEN</name>
<evidence type="ECO:0000313" key="3">
    <source>
        <dbReference type="Proteomes" id="UP001374579"/>
    </source>
</evidence>
<evidence type="ECO:0000256" key="1">
    <source>
        <dbReference type="SAM" id="MobiDB-lite"/>
    </source>
</evidence>
<proteinExistence type="predicted"/>
<feature type="region of interest" description="Disordered" evidence="1">
    <location>
        <begin position="84"/>
        <end position="257"/>
    </location>
</feature>
<feature type="compositionally biased region" description="Basic and acidic residues" evidence="1">
    <location>
        <begin position="85"/>
        <end position="96"/>
    </location>
</feature>
<comment type="caution">
    <text evidence="2">The sequence shown here is derived from an EMBL/GenBank/DDBJ whole genome shotgun (WGS) entry which is preliminary data.</text>
</comment>